<dbReference type="Gene3D" id="2.130.10.10">
    <property type="entry name" value="YVTN repeat-like/Quinoprotein amine dehydrogenase"/>
    <property type="match status" value="2"/>
</dbReference>
<evidence type="ECO:0000256" key="2">
    <source>
        <dbReference type="ARBA" id="ARBA00004414"/>
    </source>
</evidence>
<dbReference type="PROSITE" id="PS50294">
    <property type="entry name" value="WD_REPEATS_REGION"/>
    <property type="match status" value="1"/>
</dbReference>
<feature type="repeat" description="WD" evidence="4">
    <location>
        <begin position="293"/>
        <end position="324"/>
    </location>
</feature>
<dbReference type="InterPro" id="IPR036322">
    <property type="entry name" value="WD40_repeat_dom_sf"/>
</dbReference>
<accession>A0A9D4EVW6</accession>
<dbReference type="PANTHER" id="PTHR13083:SF3">
    <property type="entry name" value="WD REPEAT-CONTAINING PROTEIN 91"/>
    <property type="match status" value="1"/>
</dbReference>
<evidence type="ECO:0000256" key="1">
    <source>
        <dbReference type="ARBA" id="ARBA00004220"/>
    </source>
</evidence>
<dbReference type="Pfam" id="PF00400">
    <property type="entry name" value="WD40"/>
    <property type="match status" value="3"/>
</dbReference>
<dbReference type="GO" id="GO:0141039">
    <property type="term" value="F:phosphatidylinositol 3-kinase inhibitor activity"/>
    <property type="evidence" value="ECO:0007669"/>
    <property type="project" value="InterPro"/>
</dbReference>
<dbReference type="Proteomes" id="UP000828390">
    <property type="component" value="Unassembled WGS sequence"/>
</dbReference>
<evidence type="ECO:0000256" key="3">
    <source>
        <dbReference type="ARBA" id="ARBA00021116"/>
    </source>
</evidence>
<feature type="repeat" description="WD" evidence="4">
    <location>
        <begin position="451"/>
        <end position="485"/>
    </location>
</feature>
<dbReference type="PROSITE" id="PS50082">
    <property type="entry name" value="WD_REPEATS_2"/>
    <property type="match status" value="2"/>
</dbReference>
<reference evidence="6" key="2">
    <citation type="submission" date="2020-11" db="EMBL/GenBank/DDBJ databases">
        <authorList>
            <person name="McCartney M.A."/>
            <person name="Auch B."/>
            <person name="Kono T."/>
            <person name="Mallez S."/>
            <person name="Becker A."/>
            <person name="Gohl D.M."/>
            <person name="Silverstein K.A.T."/>
            <person name="Koren S."/>
            <person name="Bechman K.B."/>
            <person name="Herman A."/>
            <person name="Abrahante J.E."/>
            <person name="Garbe J."/>
        </authorList>
    </citation>
    <scope>NUCLEOTIDE SEQUENCE</scope>
    <source>
        <strain evidence="6">Duluth1</strain>
        <tissue evidence="6">Whole animal</tissue>
    </source>
</reference>
<dbReference type="GO" id="GO:0031901">
    <property type="term" value="C:early endosome membrane"/>
    <property type="evidence" value="ECO:0007669"/>
    <property type="project" value="UniProtKB-SubCell"/>
</dbReference>
<reference evidence="6" key="1">
    <citation type="journal article" date="2019" name="bioRxiv">
        <title>The Genome of the Zebra Mussel, Dreissena polymorpha: A Resource for Invasive Species Research.</title>
        <authorList>
            <person name="McCartney M.A."/>
            <person name="Auch B."/>
            <person name="Kono T."/>
            <person name="Mallez S."/>
            <person name="Zhang Y."/>
            <person name="Obille A."/>
            <person name="Becker A."/>
            <person name="Abrahante J.E."/>
            <person name="Garbe J."/>
            <person name="Badalamenti J.P."/>
            <person name="Herman A."/>
            <person name="Mangelson H."/>
            <person name="Liachko I."/>
            <person name="Sullivan S."/>
            <person name="Sone E.D."/>
            <person name="Koren S."/>
            <person name="Silverstein K.A.T."/>
            <person name="Beckman K.B."/>
            <person name="Gohl D.M."/>
        </authorList>
    </citation>
    <scope>NUCLEOTIDE SEQUENCE</scope>
    <source>
        <strain evidence="6">Duluth1</strain>
        <tissue evidence="6">Whole animal</tissue>
    </source>
</reference>
<comment type="subcellular location">
    <subcellularLocation>
        <location evidence="1">Early endosome membrane</location>
        <topology evidence="1">Peripheral membrane protein</topology>
    </subcellularLocation>
    <subcellularLocation>
        <location evidence="2">Late endosome membrane</location>
    </subcellularLocation>
</comment>
<dbReference type="GO" id="GO:0051898">
    <property type="term" value="P:negative regulation of phosphatidylinositol 3-kinase/protein kinase B signal transduction"/>
    <property type="evidence" value="ECO:0007669"/>
    <property type="project" value="InterPro"/>
</dbReference>
<evidence type="ECO:0000256" key="4">
    <source>
        <dbReference type="PROSITE-ProRule" id="PRU00221"/>
    </source>
</evidence>
<dbReference type="InterPro" id="IPR015943">
    <property type="entry name" value="WD40/YVTN_repeat-like_dom_sf"/>
</dbReference>
<feature type="compositionally biased region" description="Basic and acidic residues" evidence="5">
    <location>
        <begin position="51"/>
        <end position="67"/>
    </location>
</feature>
<dbReference type="GO" id="GO:0045022">
    <property type="term" value="P:early endosome to late endosome transport"/>
    <property type="evidence" value="ECO:0007669"/>
    <property type="project" value="InterPro"/>
</dbReference>
<dbReference type="InterPro" id="IPR001680">
    <property type="entry name" value="WD40_rpt"/>
</dbReference>
<proteinExistence type="predicted"/>
<dbReference type="EMBL" id="JAIWYP010000008">
    <property type="protein sequence ID" value="KAH3787615.1"/>
    <property type="molecule type" value="Genomic_DNA"/>
</dbReference>
<comment type="caution">
    <text evidence="6">The sequence shown here is derived from an EMBL/GenBank/DDBJ whole genome shotgun (WGS) entry which is preliminary data.</text>
</comment>
<gene>
    <name evidence="6" type="ORF">DPMN_165741</name>
</gene>
<evidence type="ECO:0000256" key="5">
    <source>
        <dbReference type="SAM" id="MobiDB-lite"/>
    </source>
</evidence>
<evidence type="ECO:0000313" key="7">
    <source>
        <dbReference type="Proteomes" id="UP000828390"/>
    </source>
</evidence>
<protein>
    <recommendedName>
        <fullName evidence="3">WD repeat-containing protein 91</fullName>
    </recommendedName>
</protein>
<keyword evidence="7" id="KW-1185">Reference proteome</keyword>
<dbReference type="GO" id="GO:0031902">
    <property type="term" value="C:late endosome membrane"/>
    <property type="evidence" value="ECO:0007669"/>
    <property type="project" value="UniProtKB-SubCell"/>
</dbReference>
<name>A0A9D4EVW6_DREPO</name>
<feature type="compositionally biased region" description="Polar residues" evidence="5">
    <location>
        <begin position="172"/>
        <end position="205"/>
    </location>
</feature>
<evidence type="ECO:0000313" key="6">
    <source>
        <dbReference type="EMBL" id="KAH3787615.1"/>
    </source>
</evidence>
<keyword evidence="4" id="KW-0853">WD repeat</keyword>
<dbReference type="SMART" id="SM00320">
    <property type="entry name" value="WD40"/>
    <property type="match status" value="5"/>
</dbReference>
<sequence>MSQMDRRLSDRGHAELMYDFSSLGEDTAIQEPVSKSSKKFSFPSSPLSIGKKSDKQPPPTKKKEDSLKMSFMLNKVATKGAKTLTASTGQKNVSKSKVLSAMVTGVTGVTVPLDTATSNTAEVTANQKLQKKLEDARARKELLEGNGEKTKPKEEKTAPVTEGVVSYKRSVSESAGSVGQHSPQTARSVSTKTAPNTKTWGTYSSPPKLLPEVGDEGHTSVSMDTVSPLATATVATMIGTVAPEKAQEMQTFPLHSSSQSLSSLTDDGLPVDPNIASDIAKAKPFLLLSQDEYGEHRSSISYARFSNSGQYIASVDVDGVVKVWAWSPQAVTAATVMSKSAFLSLEWASKSDRWLLLGNRSGNIRLFDVKEMKSFYEASADLSYPRIIGLYSSPTCQSFVCSACVGRVRSGSLGVDTGPSRDARVGKLTIWDLKTMKAERTLPLEPGPVGITSCSFNHNGQLLIAGGVDGIIRLFDVTKQKCVSQWMAHVGEVRQVLYSADYTACYSLGQDGQMCEWSMHKTGKKLRDLPLPQGSVPDYSALEGSNSKEIPAGKLLALDTDGKYLLGRNGISSEIYQMNSSDPGMVPVMTVKGHRSSPITTVDWSPNIDTKICLTGDMNGSIIVSTLLTQ</sequence>
<dbReference type="AlphaFoldDB" id="A0A9D4EVW6"/>
<dbReference type="SUPFAM" id="SSF50978">
    <property type="entry name" value="WD40 repeat-like"/>
    <property type="match status" value="1"/>
</dbReference>
<feature type="region of interest" description="Disordered" evidence="5">
    <location>
        <begin position="29"/>
        <end position="68"/>
    </location>
</feature>
<dbReference type="PANTHER" id="PTHR13083">
    <property type="entry name" value="WD REPEAT-CONTAINING PROTEIN 91"/>
    <property type="match status" value="1"/>
</dbReference>
<dbReference type="InterPro" id="IPR039724">
    <property type="entry name" value="WDR91"/>
</dbReference>
<organism evidence="6 7">
    <name type="scientific">Dreissena polymorpha</name>
    <name type="common">Zebra mussel</name>
    <name type="synonym">Mytilus polymorpha</name>
    <dbReference type="NCBI Taxonomy" id="45954"/>
    <lineage>
        <taxon>Eukaryota</taxon>
        <taxon>Metazoa</taxon>
        <taxon>Spiralia</taxon>
        <taxon>Lophotrochozoa</taxon>
        <taxon>Mollusca</taxon>
        <taxon>Bivalvia</taxon>
        <taxon>Autobranchia</taxon>
        <taxon>Heteroconchia</taxon>
        <taxon>Euheterodonta</taxon>
        <taxon>Imparidentia</taxon>
        <taxon>Neoheterodontei</taxon>
        <taxon>Myida</taxon>
        <taxon>Dreissenoidea</taxon>
        <taxon>Dreissenidae</taxon>
        <taxon>Dreissena</taxon>
    </lineage>
</organism>
<feature type="region of interest" description="Disordered" evidence="5">
    <location>
        <begin position="171"/>
        <end position="220"/>
    </location>
</feature>